<feature type="compositionally biased region" description="Basic and acidic residues" evidence="1">
    <location>
        <begin position="299"/>
        <end position="310"/>
    </location>
</feature>
<protein>
    <submittedName>
        <fullName evidence="3">Group II trans-sialidase superfamily</fullName>
    </submittedName>
</protein>
<keyword evidence="4" id="KW-1185">Reference proteome</keyword>
<dbReference type="EMBL" id="MKGL01000010">
    <property type="protein sequence ID" value="RNF11988.1"/>
    <property type="molecule type" value="Genomic_DNA"/>
</dbReference>
<dbReference type="InterPro" id="IPR008377">
    <property type="entry name" value="Sialidase_trypan"/>
</dbReference>
<evidence type="ECO:0000259" key="2">
    <source>
        <dbReference type="Pfam" id="PF22925"/>
    </source>
</evidence>
<organism evidence="3 4">
    <name type="scientific">Trypanosoma rangeli</name>
    <dbReference type="NCBI Taxonomy" id="5698"/>
    <lineage>
        <taxon>Eukaryota</taxon>
        <taxon>Discoba</taxon>
        <taxon>Euglenozoa</taxon>
        <taxon>Kinetoplastea</taxon>
        <taxon>Metakinetoplastina</taxon>
        <taxon>Trypanosomatida</taxon>
        <taxon>Trypanosomatidae</taxon>
        <taxon>Trypanosoma</taxon>
        <taxon>Herpetosoma</taxon>
    </lineage>
</organism>
<dbReference type="Gene3D" id="2.60.120.200">
    <property type="match status" value="1"/>
</dbReference>
<dbReference type="InterPro" id="IPR055239">
    <property type="entry name" value="TS_C"/>
</dbReference>
<sequence>STFGLLTTDRTFHLGPISVDTDTTPTSGNTLLHSKDALYFLQERGNDMESSVSLASLTEELKTITSVLETWAKLDSFLSNSSVPTAGLVGFLSDASGDGTWNDAYHCVNATVTNAKKVENGFKFTGSESYAMWPVNMWDYGYVHSFVNYAFTLVATVTIDEVPKESAPLLGAGLNDNENTKFVGLSCTAEKQWGTVFNGMTTITHGGAWEPGKEYKVALMLQDNKGSVYVDGKLVGNSDTLTTPEARNYEILYFYFGGGENSNVIVRNVFLYNRPLNEQELKKVDDSDAPEQRAGGSSTHKDGPVPETQHKASSPAVWPTDGSAAYNETAGASPRAPGTQPAAGKGLSLNGGGGDSAGYDGSVSRVMLLVVLGLCSAAAVF</sequence>
<dbReference type="VEuPathDB" id="TriTrypDB:TRSC58_06964"/>
<evidence type="ECO:0000256" key="1">
    <source>
        <dbReference type="SAM" id="MobiDB-lite"/>
    </source>
</evidence>
<feature type="domain" description="Trans-sialidase C-terminal" evidence="2">
    <location>
        <begin position="84"/>
        <end position="278"/>
    </location>
</feature>
<dbReference type="Proteomes" id="UP000283634">
    <property type="component" value="Unassembled WGS sequence"/>
</dbReference>
<reference evidence="3 4" key="1">
    <citation type="journal article" date="2018" name="BMC Genomics">
        <title>Genomic comparison of Trypanosoma conorhini and Trypanosoma rangeli to Trypanosoma cruzi strains of high and low virulence.</title>
        <authorList>
            <person name="Bradwell K.R."/>
            <person name="Koparde V.N."/>
            <person name="Matveyev A.V."/>
            <person name="Serrano M.G."/>
            <person name="Alves J.M."/>
            <person name="Parikh H."/>
            <person name="Huang B."/>
            <person name="Lee V."/>
            <person name="Espinosa-Alvarez O."/>
            <person name="Ortiz P.A."/>
            <person name="Costa-Martins A.G."/>
            <person name="Teixeira M.M."/>
            <person name="Buck G.A."/>
        </authorList>
    </citation>
    <scope>NUCLEOTIDE SEQUENCE [LARGE SCALE GENOMIC DNA]</scope>
    <source>
        <strain evidence="3 4">AM80</strain>
    </source>
</reference>
<dbReference type="PRINTS" id="PR01803">
    <property type="entry name" value="TCSIALIDASE"/>
</dbReference>
<proteinExistence type="predicted"/>
<dbReference type="RefSeq" id="XP_029242488.1">
    <property type="nucleotide sequence ID" value="XM_029377621.1"/>
</dbReference>
<comment type="caution">
    <text evidence="3">The sequence shown here is derived from an EMBL/GenBank/DDBJ whole genome shotgun (WGS) entry which is preliminary data.</text>
</comment>
<evidence type="ECO:0000313" key="3">
    <source>
        <dbReference type="EMBL" id="RNF11988.1"/>
    </source>
</evidence>
<feature type="region of interest" description="Disordered" evidence="1">
    <location>
        <begin position="281"/>
        <end position="349"/>
    </location>
</feature>
<dbReference type="InterPro" id="IPR013320">
    <property type="entry name" value="ConA-like_dom_sf"/>
</dbReference>
<dbReference type="SUPFAM" id="SSF49899">
    <property type="entry name" value="Concanavalin A-like lectins/glucanases"/>
    <property type="match status" value="1"/>
</dbReference>
<evidence type="ECO:0000313" key="4">
    <source>
        <dbReference type="Proteomes" id="UP000283634"/>
    </source>
</evidence>
<name>A0A422P2N8_TRYRA</name>
<dbReference type="GeneID" id="40324481"/>
<dbReference type="Gene3D" id="2.120.10.10">
    <property type="match status" value="1"/>
</dbReference>
<accession>A0A422P2N8</accession>
<dbReference type="AlphaFoldDB" id="A0A422P2N8"/>
<dbReference type="OrthoDB" id="246592at2759"/>
<dbReference type="GO" id="GO:0004308">
    <property type="term" value="F:exo-alpha-sialidase activity"/>
    <property type="evidence" value="ECO:0007669"/>
    <property type="project" value="InterPro"/>
</dbReference>
<dbReference type="OMA" id="WLVNTWA"/>
<dbReference type="InterPro" id="IPR036278">
    <property type="entry name" value="Sialidase_sf"/>
</dbReference>
<gene>
    <name evidence="3" type="ORF">TraAM80_00548</name>
</gene>
<dbReference type="SUPFAM" id="SSF50939">
    <property type="entry name" value="Sialidases"/>
    <property type="match status" value="1"/>
</dbReference>
<dbReference type="Pfam" id="PF22925">
    <property type="entry name" value="TS_C"/>
    <property type="match status" value="1"/>
</dbReference>
<feature type="non-terminal residue" evidence="3">
    <location>
        <position position="1"/>
    </location>
</feature>